<dbReference type="PANTHER" id="PTHR24241:SF161">
    <property type="entry name" value="G-PROTEIN COUPLED RECEPTORS FAMILY 1 PROFILE DOMAIN-CONTAINING PROTEIN"/>
    <property type="match status" value="1"/>
</dbReference>
<reference evidence="14" key="1">
    <citation type="submission" date="2025-08" db="UniProtKB">
        <authorList>
            <consortium name="RefSeq"/>
        </authorList>
    </citation>
    <scope>IDENTIFICATION</scope>
    <source>
        <tissue evidence="14">Whole sample</tissue>
    </source>
</reference>
<evidence type="ECO:0000256" key="2">
    <source>
        <dbReference type="ARBA" id="ARBA00022475"/>
    </source>
</evidence>
<keyword evidence="2" id="KW-1003">Cell membrane</keyword>
<evidence type="ECO:0000256" key="1">
    <source>
        <dbReference type="ARBA" id="ARBA00004651"/>
    </source>
</evidence>
<accession>A0A8B8D5S0</accession>
<dbReference type="InterPro" id="IPR017452">
    <property type="entry name" value="GPCR_Rhodpsn_7TM"/>
</dbReference>
<evidence type="ECO:0000313" key="13">
    <source>
        <dbReference type="Proteomes" id="UP000694844"/>
    </source>
</evidence>
<dbReference type="SMART" id="SM01381">
    <property type="entry name" value="7TM_GPCR_Srsx"/>
    <property type="match status" value="1"/>
</dbReference>
<dbReference type="Proteomes" id="UP000694844">
    <property type="component" value="Chromosome 3"/>
</dbReference>
<sequence length="366" mass="41269">MYYCMGRQTVRLERIETVEMENGNETSEAQENPYLVQQIVLEFFLLVLIIVGNVAVLIVIISEGKRSRMNFYIKNLAVADLLCGVFYVIPRIVFLFNNGFFGGNILCKIQEYLKVKFGIYGSNTIMVAVSIDRLFLLLAPMGSLVARGKRPLVVCILCWLLAAVISISGPIVFSYDGKKKHALLTSTDGLRYGTFPLLLSHMTIYFTIIFVGVFVIPTLIIMGCYFTIAYIIWKVSHSSEGRQESNVLNPPQHSSLSNNSQTDSDFGSTITKAKMKTIKMTFVIAIAFVVCWSPYMIVNILSVYDYKMTTNKFFGIFIGSLLPLNSVVNPLIYAAFSVRVCRQFRSKLRRKLSASRSSRRTENVCL</sequence>
<dbReference type="GO" id="GO:0032870">
    <property type="term" value="P:cellular response to hormone stimulus"/>
    <property type="evidence" value="ECO:0007669"/>
    <property type="project" value="TreeGrafter"/>
</dbReference>
<gene>
    <name evidence="14" type="primary">LOC111124320</name>
</gene>
<comment type="similarity">
    <text evidence="10">Belongs to the G-protein coupled receptor 1 family. Vasopressin/oxytocin receptor subfamily.</text>
</comment>
<evidence type="ECO:0000256" key="4">
    <source>
        <dbReference type="ARBA" id="ARBA00022989"/>
    </source>
</evidence>
<evidence type="ECO:0000256" key="6">
    <source>
        <dbReference type="ARBA" id="ARBA00023136"/>
    </source>
</evidence>
<evidence type="ECO:0000256" key="8">
    <source>
        <dbReference type="ARBA" id="ARBA00023180"/>
    </source>
</evidence>
<keyword evidence="13" id="KW-1185">Reference proteome</keyword>
<feature type="transmembrane region" description="Helical" evidence="10">
    <location>
        <begin position="117"/>
        <end position="139"/>
    </location>
</feature>
<comment type="subcellular location">
    <subcellularLocation>
        <location evidence="1 10">Cell membrane</location>
        <topology evidence="1 10">Multi-pass membrane protein</topology>
    </subcellularLocation>
</comment>
<feature type="transmembrane region" description="Helical" evidence="10">
    <location>
        <begin position="43"/>
        <end position="64"/>
    </location>
</feature>
<dbReference type="PRINTS" id="PR00896">
    <property type="entry name" value="VASOPRESSINR"/>
</dbReference>
<dbReference type="RefSeq" id="XP_022322879.1">
    <property type="nucleotide sequence ID" value="XM_022467171.1"/>
</dbReference>
<dbReference type="SUPFAM" id="SSF81321">
    <property type="entry name" value="Family A G protein-coupled receptor-like"/>
    <property type="match status" value="1"/>
</dbReference>
<protein>
    <submittedName>
        <fullName evidence="14">Cardioacceleratory peptide receptor-like</fullName>
    </submittedName>
</protein>
<dbReference type="KEGG" id="cvn:111124320"/>
<feature type="transmembrane region" description="Helical" evidence="10">
    <location>
        <begin position="151"/>
        <end position="173"/>
    </location>
</feature>
<evidence type="ECO:0000256" key="3">
    <source>
        <dbReference type="ARBA" id="ARBA00022692"/>
    </source>
</evidence>
<dbReference type="InterPro" id="IPR001817">
    <property type="entry name" value="Vasoprsn_rcpt"/>
</dbReference>
<dbReference type="GO" id="GO:0042277">
    <property type="term" value="F:peptide binding"/>
    <property type="evidence" value="ECO:0007669"/>
    <property type="project" value="TreeGrafter"/>
</dbReference>
<evidence type="ECO:0000313" key="14">
    <source>
        <dbReference type="RefSeq" id="XP_022322879.1"/>
    </source>
</evidence>
<dbReference type="OrthoDB" id="6154367at2759"/>
<organism evidence="13 14">
    <name type="scientific">Crassostrea virginica</name>
    <name type="common">Eastern oyster</name>
    <dbReference type="NCBI Taxonomy" id="6565"/>
    <lineage>
        <taxon>Eukaryota</taxon>
        <taxon>Metazoa</taxon>
        <taxon>Spiralia</taxon>
        <taxon>Lophotrochozoa</taxon>
        <taxon>Mollusca</taxon>
        <taxon>Bivalvia</taxon>
        <taxon>Autobranchia</taxon>
        <taxon>Pteriomorphia</taxon>
        <taxon>Ostreida</taxon>
        <taxon>Ostreoidea</taxon>
        <taxon>Ostreidae</taxon>
        <taxon>Crassostrea</taxon>
    </lineage>
</organism>
<dbReference type="InterPro" id="IPR000276">
    <property type="entry name" value="GPCR_Rhodpsn"/>
</dbReference>
<feature type="domain" description="G-protein coupled receptors family 1 profile" evidence="12">
    <location>
        <begin position="52"/>
        <end position="333"/>
    </location>
</feature>
<dbReference type="Gene3D" id="1.20.1070.10">
    <property type="entry name" value="Rhodopsin 7-helix transmembrane proteins"/>
    <property type="match status" value="1"/>
</dbReference>
<dbReference type="PANTHER" id="PTHR24241">
    <property type="entry name" value="NEUROPEPTIDE RECEPTOR-RELATED G-PROTEIN COUPLED RECEPTOR"/>
    <property type="match status" value="1"/>
</dbReference>
<evidence type="ECO:0000256" key="10">
    <source>
        <dbReference type="RuleBase" id="RU046427"/>
    </source>
</evidence>
<feature type="transmembrane region" description="Helical" evidence="10">
    <location>
        <begin position="316"/>
        <end position="341"/>
    </location>
</feature>
<dbReference type="GO" id="GO:0005000">
    <property type="term" value="F:vasopressin receptor activity"/>
    <property type="evidence" value="ECO:0007669"/>
    <property type="project" value="InterPro"/>
</dbReference>
<dbReference type="GO" id="GO:0005886">
    <property type="term" value="C:plasma membrane"/>
    <property type="evidence" value="ECO:0007669"/>
    <property type="project" value="UniProtKB-SubCell"/>
</dbReference>
<name>A0A8B8D5S0_CRAVI</name>
<keyword evidence="8 10" id="KW-0325">Glycoprotein</keyword>
<dbReference type="AlphaFoldDB" id="A0A8B8D5S0"/>
<feature type="transmembrane region" description="Helical" evidence="10">
    <location>
        <begin position="204"/>
        <end position="233"/>
    </location>
</feature>
<keyword evidence="9 10" id="KW-0807">Transducer</keyword>
<feature type="transmembrane region" description="Helical" evidence="10">
    <location>
        <begin position="76"/>
        <end position="97"/>
    </location>
</feature>
<evidence type="ECO:0000256" key="11">
    <source>
        <dbReference type="SAM" id="MobiDB-lite"/>
    </source>
</evidence>
<feature type="region of interest" description="Disordered" evidence="11">
    <location>
        <begin position="243"/>
        <end position="265"/>
    </location>
</feature>
<keyword evidence="7 10" id="KW-0675">Receptor</keyword>
<keyword evidence="3 10" id="KW-0812">Transmembrane</keyword>
<keyword evidence="4 10" id="KW-1133">Transmembrane helix</keyword>
<evidence type="ECO:0000259" key="12">
    <source>
        <dbReference type="PROSITE" id="PS50262"/>
    </source>
</evidence>
<evidence type="ECO:0000256" key="9">
    <source>
        <dbReference type="ARBA" id="ARBA00023224"/>
    </source>
</evidence>
<proteinExistence type="inferred from homology"/>
<feature type="transmembrane region" description="Helical" evidence="10">
    <location>
        <begin position="282"/>
        <end position="304"/>
    </location>
</feature>
<evidence type="ECO:0000256" key="7">
    <source>
        <dbReference type="ARBA" id="ARBA00023170"/>
    </source>
</evidence>
<keyword evidence="5 10" id="KW-0297">G-protein coupled receptor</keyword>
<keyword evidence="6 10" id="KW-0472">Membrane</keyword>
<feature type="compositionally biased region" description="Polar residues" evidence="11">
    <location>
        <begin position="244"/>
        <end position="265"/>
    </location>
</feature>
<dbReference type="PROSITE" id="PS50262">
    <property type="entry name" value="G_PROTEIN_RECEP_F1_2"/>
    <property type="match status" value="1"/>
</dbReference>
<evidence type="ECO:0000256" key="5">
    <source>
        <dbReference type="ARBA" id="ARBA00023040"/>
    </source>
</evidence>
<dbReference type="GeneID" id="111124320"/>
<dbReference type="Pfam" id="PF00001">
    <property type="entry name" value="7tm_1"/>
    <property type="match status" value="1"/>
</dbReference>
<dbReference type="PRINTS" id="PR00237">
    <property type="entry name" value="GPCRRHODOPSN"/>
</dbReference>